<dbReference type="NCBIfam" id="TIGR01186">
    <property type="entry name" value="proV"/>
    <property type="match status" value="1"/>
</dbReference>
<dbReference type="SMART" id="SM00382">
    <property type="entry name" value="AAA"/>
    <property type="match status" value="1"/>
</dbReference>
<keyword evidence="7" id="KW-0378">Hydrolase</keyword>
<dbReference type="PROSITE" id="PS50893">
    <property type="entry name" value="ABC_TRANSPORTER_2"/>
    <property type="match status" value="1"/>
</dbReference>
<keyword evidence="2" id="KW-0813">Transport</keyword>
<gene>
    <name evidence="7" type="primary">proV</name>
    <name evidence="7" type="ordered locus">P9303_16991</name>
</gene>
<dbReference type="GO" id="GO:0005524">
    <property type="term" value="F:ATP binding"/>
    <property type="evidence" value="ECO:0007669"/>
    <property type="project" value="UniProtKB-KW"/>
</dbReference>
<dbReference type="CDD" id="cd03294">
    <property type="entry name" value="ABC_Pro_Gly_Betaine"/>
    <property type="match status" value="1"/>
</dbReference>
<dbReference type="EC" id="3.6.3.32" evidence="7"/>
<evidence type="ECO:0000256" key="2">
    <source>
        <dbReference type="ARBA" id="ARBA00022448"/>
    </source>
</evidence>
<protein>
    <submittedName>
        <fullName evidence="7">ABC transporter, ATP binding component, glycine betaine/proline family protein</fullName>
        <ecNumber evidence="7">3.6.3.32</ecNumber>
    </submittedName>
</protein>
<evidence type="ECO:0000313" key="8">
    <source>
        <dbReference type="Proteomes" id="UP000002274"/>
    </source>
</evidence>
<dbReference type="PROSITE" id="PS00211">
    <property type="entry name" value="ABC_TRANSPORTER_1"/>
    <property type="match status" value="1"/>
</dbReference>
<evidence type="ECO:0000313" key="7">
    <source>
        <dbReference type="EMBL" id="ABM78443.1"/>
    </source>
</evidence>
<dbReference type="InterPro" id="IPR027417">
    <property type="entry name" value="P-loop_NTPase"/>
</dbReference>
<dbReference type="KEGG" id="pmf:P9303_16991"/>
<dbReference type="InterPro" id="IPR003439">
    <property type="entry name" value="ABC_transporter-like_ATP-bd"/>
</dbReference>
<keyword evidence="3" id="KW-0547">Nucleotide-binding</keyword>
<dbReference type="InterPro" id="IPR003593">
    <property type="entry name" value="AAA+_ATPase"/>
</dbReference>
<dbReference type="PANTHER" id="PTHR43869">
    <property type="entry name" value="GLYCINE BETAINE/PROLINE BETAINE TRANSPORT SYSTEM ATP-BINDING PROTEIN PROV"/>
    <property type="match status" value="1"/>
</dbReference>
<proteinExistence type="inferred from homology"/>
<name>A2CAD3_PROM3</name>
<dbReference type="InterPro" id="IPR017871">
    <property type="entry name" value="ABC_transporter-like_CS"/>
</dbReference>
<feature type="domain" description="ABC transporter" evidence="6">
    <location>
        <begin position="32"/>
        <end position="268"/>
    </location>
</feature>
<evidence type="ECO:0000256" key="5">
    <source>
        <dbReference type="ARBA" id="ARBA00023122"/>
    </source>
</evidence>
<dbReference type="GO" id="GO:0016020">
    <property type="term" value="C:membrane"/>
    <property type="evidence" value="ECO:0007669"/>
    <property type="project" value="InterPro"/>
</dbReference>
<keyword evidence="5" id="KW-0129">CBS domain</keyword>
<dbReference type="InterPro" id="IPR005892">
    <property type="entry name" value="Gly-betaine_transp_ATP-bd"/>
</dbReference>
<organism evidence="7 8">
    <name type="scientific">Prochlorococcus marinus (strain MIT 9303)</name>
    <dbReference type="NCBI Taxonomy" id="59922"/>
    <lineage>
        <taxon>Bacteria</taxon>
        <taxon>Bacillati</taxon>
        <taxon>Cyanobacteriota</taxon>
        <taxon>Cyanophyceae</taxon>
        <taxon>Synechococcales</taxon>
        <taxon>Prochlorococcaceae</taxon>
        <taxon>Prochlorococcus</taxon>
    </lineage>
</organism>
<keyword evidence="4" id="KW-0067">ATP-binding</keyword>
<sequence>MSGMTPLIRIDKLWKVFGEHPERALDDHCQSMDAEQLNARTGLKAAVRDVTLSISSGEIFVVMGLSGSGKSTLLRMINGLILPTGGEVSVDGKPITQLATGELQKLRSNKMAMVFQSFALFPQRTALENAAFGLEVAGVPRQKRLEKAREALERVGLGKDLDRLPQQLSGGMQQRVGLARALALDPPILLMDEAFSALDPLIRREMQEQLLELQAESPRTIVFISHDLDEAVRLGDRIALMKEGKVLQCGTPRELLCKPANEQVRHFFQDVDAASVITVDTVAESPARLINQSDLRQLQIEGDTAIEAPTCIVDDRNIFKGVLQKNGKIIPAETGPALIAETTIRDAMKSVANAPYPLPVIGSDQRLIGVISPRRLLRSMILR</sequence>
<evidence type="ECO:0000259" key="6">
    <source>
        <dbReference type="PROSITE" id="PS50893"/>
    </source>
</evidence>
<dbReference type="PANTHER" id="PTHR43869:SF1">
    <property type="entry name" value="GLYCINE BETAINE_PROLINE BETAINE TRANSPORT SYSTEM ATP-BINDING PROTEIN PROV"/>
    <property type="match status" value="1"/>
</dbReference>
<evidence type="ECO:0000256" key="1">
    <source>
        <dbReference type="ARBA" id="ARBA00005417"/>
    </source>
</evidence>
<dbReference type="EMBL" id="CP000554">
    <property type="protein sequence ID" value="ABM78443.1"/>
    <property type="molecule type" value="Genomic_DNA"/>
</dbReference>
<dbReference type="InterPro" id="IPR051921">
    <property type="entry name" value="ABC_osmolyte_uptake_ATP-bind"/>
</dbReference>
<dbReference type="RefSeq" id="WP_011826331.1">
    <property type="nucleotide sequence ID" value="NC_008820.1"/>
</dbReference>
<accession>A2CAD3</accession>
<dbReference type="GO" id="GO:0006970">
    <property type="term" value="P:response to osmotic stress"/>
    <property type="evidence" value="ECO:0007669"/>
    <property type="project" value="UniProtKB-ARBA"/>
</dbReference>
<comment type="similarity">
    <text evidence="1">Belongs to the ABC transporter superfamily.</text>
</comment>
<evidence type="ECO:0000256" key="4">
    <source>
        <dbReference type="ARBA" id="ARBA00022840"/>
    </source>
</evidence>
<evidence type="ECO:0000256" key="3">
    <source>
        <dbReference type="ARBA" id="ARBA00022741"/>
    </source>
</evidence>
<dbReference type="SUPFAM" id="SSF52540">
    <property type="entry name" value="P-loop containing nucleoside triphosphate hydrolases"/>
    <property type="match status" value="1"/>
</dbReference>
<dbReference type="GO" id="GO:0031460">
    <property type="term" value="P:glycine betaine transport"/>
    <property type="evidence" value="ECO:0007669"/>
    <property type="project" value="InterPro"/>
</dbReference>
<dbReference type="FunFam" id="3.40.50.300:FF:000201">
    <property type="entry name" value="Glycine betaine/L-proline ABC transporter ATP-binding protein"/>
    <property type="match status" value="1"/>
</dbReference>
<reference evidence="7 8" key="1">
    <citation type="journal article" date="2007" name="PLoS Genet.">
        <title>Patterns and implications of gene gain and loss in the evolution of Prochlorococcus.</title>
        <authorList>
            <person name="Kettler G.C."/>
            <person name="Martiny A.C."/>
            <person name="Huang K."/>
            <person name="Zucker J."/>
            <person name="Coleman M.L."/>
            <person name="Rodrigue S."/>
            <person name="Chen F."/>
            <person name="Lapidus A."/>
            <person name="Ferriera S."/>
            <person name="Johnson J."/>
            <person name="Steglich C."/>
            <person name="Church G.M."/>
            <person name="Richardson P."/>
            <person name="Chisholm S.W."/>
        </authorList>
    </citation>
    <scope>NUCLEOTIDE SEQUENCE [LARGE SCALE GENOMIC DNA]</scope>
    <source>
        <strain evidence="7 8">MIT 9303</strain>
    </source>
</reference>
<dbReference type="Pfam" id="PF00005">
    <property type="entry name" value="ABC_tran"/>
    <property type="match status" value="1"/>
</dbReference>
<dbReference type="HOGENOM" id="CLU_000604_2_2_3"/>
<dbReference type="Gene3D" id="3.40.50.300">
    <property type="entry name" value="P-loop containing nucleotide triphosphate hydrolases"/>
    <property type="match status" value="1"/>
</dbReference>
<dbReference type="GO" id="GO:0016887">
    <property type="term" value="F:ATP hydrolysis activity"/>
    <property type="evidence" value="ECO:0007669"/>
    <property type="project" value="InterPro"/>
</dbReference>
<dbReference type="Proteomes" id="UP000002274">
    <property type="component" value="Chromosome"/>
</dbReference>
<dbReference type="AlphaFoldDB" id="A2CAD3"/>
<dbReference type="STRING" id="59922.P9303_16991"/>